<dbReference type="AlphaFoldDB" id="A0A6H0XLX0"/>
<feature type="compositionally biased region" description="Basic and acidic residues" evidence="1">
    <location>
        <begin position="290"/>
        <end position="299"/>
    </location>
</feature>
<reference evidence="2 3" key="1">
    <citation type="journal article" date="2016" name="Sci. Rep.">
        <title>Peltaster fructicola genome reveals evolution from an invasive phytopathogen to an ectophytic parasite.</title>
        <authorList>
            <person name="Xu C."/>
            <person name="Chen H."/>
            <person name="Gleason M.L."/>
            <person name="Xu J.R."/>
            <person name="Liu H."/>
            <person name="Zhang R."/>
            <person name="Sun G."/>
        </authorList>
    </citation>
    <scope>NUCLEOTIDE SEQUENCE [LARGE SCALE GENOMIC DNA]</scope>
    <source>
        <strain evidence="2 3">LNHT1506</strain>
    </source>
</reference>
<feature type="compositionally biased region" description="Basic and acidic residues" evidence="1">
    <location>
        <begin position="529"/>
        <end position="546"/>
    </location>
</feature>
<feature type="region of interest" description="Disordered" evidence="1">
    <location>
        <begin position="264"/>
        <end position="327"/>
    </location>
</feature>
<evidence type="ECO:0000256" key="1">
    <source>
        <dbReference type="SAM" id="MobiDB-lite"/>
    </source>
</evidence>
<keyword evidence="3" id="KW-1185">Reference proteome</keyword>
<protein>
    <submittedName>
        <fullName evidence="2">Uncharacterized protein</fullName>
    </submittedName>
</protein>
<feature type="region of interest" description="Disordered" evidence="1">
    <location>
        <begin position="205"/>
        <end position="230"/>
    </location>
</feature>
<dbReference type="Proteomes" id="UP000503462">
    <property type="component" value="Chromosome 1"/>
</dbReference>
<dbReference type="EMBL" id="CP051139">
    <property type="protein sequence ID" value="QIW95617.1"/>
    <property type="molecule type" value="Genomic_DNA"/>
</dbReference>
<evidence type="ECO:0000313" key="2">
    <source>
        <dbReference type="EMBL" id="QIW95617.1"/>
    </source>
</evidence>
<feature type="compositionally biased region" description="Low complexity" evidence="1">
    <location>
        <begin position="442"/>
        <end position="456"/>
    </location>
</feature>
<dbReference type="OrthoDB" id="4174342at2759"/>
<feature type="compositionally biased region" description="Low complexity" evidence="1">
    <location>
        <begin position="557"/>
        <end position="568"/>
    </location>
</feature>
<feature type="compositionally biased region" description="Acidic residues" evidence="1">
    <location>
        <begin position="585"/>
        <end position="616"/>
    </location>
</feature>
<organism evidence="2 3">
    <name type="scientific">Peltaster fructicola</name>
    <dbReference type="NCBI Taxonomy" id="286661"/>
    <lineage>
        <taxon>Eukaryota</taxon>
        <taxon>Fungi</taxon>
        <taxon>Dikarya</taxon>
        <taxon>Ascomycota</taxon>
        <taxon>Pezizomycotina</taxon>
        <taxon>Dothideomycetes</taxon>
        <taxon>Dothideomycetes incertae sedis</taxon>
        <taxon>Peltaster</taxon>
    </lineage>
</organism>
<feature type="compositionally biased region" description="Gly residues" evidence="1">
    <location>
        <begin position="415"/>
        <end position="428"/>
    </location>
</feature>
<feature type="region of interest" description="Disordered" evidence="1">
    <location>
        <begin position="529"/>
        <end position="639"/>
    </location>
</feature>
<feature type="region of interest" description="Disordered" evidence="1">
    <location>
        <begin position="405"/>
        <end position="492"/>
    </location>
</feature>
<name>A0A6H0XLX0_9PEZI</name>
<feature type="compositionally biased region" description="Low complexity" evidence="1">
    <location>
        <begin position="477"/>
        <end position="488"/>
    </location>
</feature>
<accession>A0A6H0XLX0</accession>
<feature type="compositionally biased region" description="Basic residues" evidence="1">
    <location>
        <begin position="547"/>
        <end position="556"/>
    </location>
</feature>
<evidence type="ECO:0000313" key="3">
    <source>
        <dbReference type="Proteomes" id="UP000503462"/>
    </source>
</evidence>
<proteinExistence type="predicted"/>
<gene>
    <name evidence="2" type="ORF">AMS68_001135</name>
</gene>
<sequence length="639" mass="69605">MSPAKYISRAFHPAYVHRSIVRIVYTTALPPCPPSDLPDQAGARADTPEMALATDSYAYSRSSSFSAARSPDTASPIYPERAIRPLPKSRLKSKLSPEQVSSIKYPAQPPLVAPALHVNPPKSITQQNGDAAEGHYHRHEAALVHEHCSCQHGDGDSGDDEVEFDHPDYRYATSASPTAANGKVNQPHDSVQRRLMDAARFTHDGRQVTAAESASSSADGYESFENTSNKKKRKIPLTTISATHQSRLSAELANMGICQTNEEDEVVPSNHTTPADPGTGISGAGRGRYGRRDAKDGRRPLASTTVNTPNGYAARVPSKSEGAGDFKSHEYDLPSPTAQTPGIISRAIRTAAEAGPLTPQKGKENISLLHQSATSSAASPKTQFTFTCESDSGNKLVERERVVSEYAAPHHTSGQRGGTMNGSRGMQGQGPQAMHSPRAPVQAPHQQMQPAQQQSQMPPPASQKPPRPRRSPSKEYAMAARQRKMQQQYTNYHHRPRREDMWICQFCEYEDIFGVPPVALIRAYEIKDRQERKKAAEKRRLLEKAKQRGRKGKKGSKAAGGKNSGTAAPAPAQDQRYDQHGAPLDGEDYFDDDEDAYGDEYDPVGPDDDGEYDTGEYYEPPPPVPLGTPQLTSANRAGG</sequence>